<evidence type="ECO:0000256" key="1">
    <source>
        <dbReference type="SAM" id="Phobius"/>
    </source>
</evidence>
<evidence type="ECO:0000313" key="2">
    <source>
        <dbReference type="EMBL" id="OGC15064.1"/>
    </source>
</evidence>
<name>A0A1F4S3Q5_UNCSA</name>
<keyword evidence="1" id="KW-1133">Transmembrane helix</keyword>
<gene>
    <name evidence="2" type="ORF">A2290_09185</name>
</gene>
<organism evidence="2 3">
    <name type="scientific">candidate division WOR-1 bacterium RIFOXYB2_FULL_36_35</name>
    <dbReference type="NCBI Taxonomy" id="1802578"/>
    <lineage>
        <taxon>Bacteria</taxon>
        <taxon>Bacillati</taxon>
        <taxon>Saganbacteria</taxon>
    </lineage>
</organism>
<dbReference type="AlphaFoldDB" id="A0A1F4S3Q5"/>
<proteinExistence type="predicted"/>
<comment type="caution">
    <text evidence="2">The sequence shown here is derived from an EMBL/GenBank/DDBJ whole genome shotgun (WGS) entry which is preliminary data.</text>
</comment>
<protein>
    <submittedName>
        <fullName evidence="2">Uncharacterized protein</fullName>
    </submittedName>
</protein>
<sequence length="119" mass="14094">MRYFLLNNWQWASTFLVSIIGAFISYKAYKSADMASKDTLQLTISQYNDSLQKRKEDIKNRIIDVAIAEYHRKGQAKSFLLAEYKKLRPKGWVEEEFEEIYKIVGFHTKEKEFKNPLFG</sequence>
<keyword evidence="1" id="KW-0812">Transmembrane</keyword>
<evidence type="ECO:0000313" key="3">
    <source>
        <dbReference type="Proteomes" id="UP000177905"/>
    </source>
</evidence>
<dbReference type="EMBL" id="MEUA01000026">
    <property type="protein sequence ID" value="OGC15064.1"/>
    <property type="molecule type" value="Genomic_DNA"/>
</dbReference>
<reference evidence="2 3" key="1">
    <citation type="journal article" date="2016" name="Nat. Commun.">
        <title>Thousands of microbial genomes shed light on interconnected biogeochemical processes in an aquifer system.</title>
        <authorList>
            <person name="Anantharaman K."/>
            <person name="Brown C.T."/>
            <person name="Hug L.A."/>
            <person name="Sharon I."/>
            <person name="Castelle C.J."/>
            <person name="Probst A.J."/>
            <person name="Thomas B.C."/>
            <person name="Singh A."/>
            <person name="Wilkins M.J."/>
            <person name="Karaoz U."/>
            <person name="Brodie E.L."/>
            <person name="Williams K.H."/>
            <person name="Hubbard S.S."/>
            <person name="Banfield J.F."/>
        </authorList>
    </citation>
    <scope>NUCLEOTIDE SEQUENCE [LARGE SCALE GENOMIC DNA]</scope>
</reference>
<dbReference type="Proteomes" id="UP000177905">
    <property type="component" value="Unassembled WGS sequence"/>
</dbReference>
<feature type="transmembrane region" description="Helical" evidence="1">
    <location>
        <begin position="12"/>
        <end position="29"/>
    </location>
</feature>
<keyword evidence="1" id="KW-0472">Membrane</keyword>
<accession>A0A1F4S3Q5</accession>